<dbReference type="STRING" id="983965.A0A2T4BXU7"/>
<evidence type="ECO:0000313" key="2">
    <source>
        <dbReference type="Proteomes" id="UP000240760"/>
    </source>
</evidence>
<dbReference type="Proteomes" id="UP000240760">
    <property type="component" value="Unassembled WGS sequence"/>
</dbReference>
<dbReference type="OrthoDB" id="5296155at2759"/>
<accession>A0A2T4BXU7</accession>
<protein>
    <submittedName>
        <fullName evidence="1">Uncharacterized protein</fullName>
    </submittedName>
</protein>
<keyword evidence="2" id="KW-1185">Reference proteome</keyword>
<evidence type="ECO:0000313" key="1">
    <source>
        <dbReference type="EMBL" id="PTB74046.1"/>
    </source>
</evidence>
<sequence length="138" mass="15408">MSYSTHSLKFHTRVDSRVSLTSVGRMPVIAEDSSAIITQPSPPPAALLRPSAMNPQRSITSLPRGPPRPYIVGFMDIPAECKDEGNDDEDEETVVGEKMSKLRRRKVMTAVTEACSVRWNIDVRYDTWKLHLQDGPLA</sequence>
<gene>
    <name evidence="1" type="ORF">M440DRAFT_1393863</name>
</gene>
<name>A0A2T4BXU7_TRILO</name>
<reference evidence="1 2" key="1">
    <citation type="submission" date="2016-07" db="EMBL/GenBank/DDBJ databases">
        <title>Multiple horizontal gene transfer events from other fungi enriched the ability of initially mycotrophic Trichoderma (Ascomycota) to feed on dead plant biomass.</title>
        <authorList>
            <consortium name="DOE Joint Genome Institute"/>
            <person name="Aerts A."/>
            <person name="Atanasova L."/>
            <person name="Chenthamara K."/>
            <person name="Zhang J."/>
            <person name="Grujic M."/>
            <person name="Henrissat B."/>
            <person name="Kuo A."/>
            <person name="Salamov A."/>
            <person name="Lipzen A."/>
            <person name="Labutti K."/>
            <person name="Barry K."/>
            <person name="Miao Y."/>
            <person name="Rahimi M.J."/>
            <person name="Shen Q."/>
            <person name="Grigoriev I.V."/>
            <person name="Kubicek C.P."/>
            <person name="Druzhinina I.S."/>
        </authorList>
    </citation>
    <scope>NUCLEOTIDE SEQUENCE [LARGE SCALE GENOMIC DNA]</scope>
    <source>
        <strain evidence="1 2">ATCC 18648</strain>
    </source>
</reference>
<organism evidence="1 2">
    <name type="scientific">Trichoderma longibrachiatum ATCC 18648</name>
    <dbReference type="NCBI Taxonomy" id="983965"/>
    <lineage>
        <taxon>Eukaryota</taxon>
        <taxon>Fungi</taxon>
        <taxon>Dikarya</taxon>
        <taxon>Ascomycota</taxon>
        <taxon>Pezizomycotina</taxon>
        <taxon>Sordariomycetes</taxon>
        <taxon>Hypocreomycetidae</taxon>
        <taxon>Hypocreales</taxon>
        <taxon>Hypocreaceae</taxon>
        <taxon>Trichoderma</taxon>
    </lineage>
</organism>
<proteinExistence type="predicted"/>
<dbReference type="AlphaFoldDB" id="A0A2T4BXU7"/>
<dbReference type="EMBL" id="KZ679137">
    <property type="protein sequence ID" value="PTB74046.1"/>
    <property type="molecule type" value="Genomic_DNA"/>
</dbReference>